<protein>
    <submittedName>
        <fullName evidence="2">Uncharacterized protein</fullName>
    </submittedName>
</protein>
<name>A0AAW0Z9J7_9HYME</name>
<keyword evidence="3" id="KW-1185">Reference proteome</keyword>
<gene>
    <name evidence="2" type="ORF">QLX08_011130</name>
</gene>
<dbReference type="AlphaFoldDB" id="A0AAW0Z9J7"/>
<comment type="caution">
    <text evidence="2">The sequence shown here is derived from an EMBL/GenBank/DDBJ whole genome shotgun (WGS) entry which is preliminary data.</text>
</comment>
<evidence type="ECO:0000313" key="3">
    <source>
        <dbReference type="Proteomes" id="UP001432146"/>
    </source>
</evidence>
<organism evidence="2 3">
    <name type="scientific">Tetragonisca angustula</name>
    <dbReference type="NCBI Taxonomy" id="166442"/>
    <lineage>
        <taxon>Eukaryota</taxon>
        <taxon>Metazoa</taxon>
        <taxon>Ecdysozoa</taxon>
        <taxon>Arthropoda</taxon>
        <taxon>Hexapoda</taxon>
        <taxon>Insecta</taxon>
        <taxon>Pterygota</taxon>
        <taxon>Neoptera</taxon>
        <taxon>Endopterygota</taxon>
        <taxon>Hymenoptera</taxon>
        <taxon>Apocrita</taxon>
        <taxon>Aculeata</taxon>
        <taxon>Apoidea</taxon>
        <taxon>Anthophila</taxon>
        <taxon>Apidae</taxon>
        <taxon>Tetragonisca</taxon>
    </lineage>
</organism>
<reference evidence="2 3" key="1">
    <citation type="submission" date="2024-05" db="EMBL/GenBank/DDBJ databases">
        <title>The nuclear and mitochondrial genome assemblies of Tetragonisca angustula (Apidae: Meliponini), a tiny yet remarkable pollinator in the Neotropics.</title>
        <authorList>
            <person name="Ferrari R."/>
            <person name="Ricardo P.C."/>
            <person name="Dias F.C."/>
            <person name="Araujo N.S."/>
            <person name="Soares D.O."/>
            <person name="Zhou Q.-S."/>
            <person name="Zhu C.-D."/>
            <person name="Coutinho L."/>
            <person name="Airas M.C."/>
            <person name="Batista T.M."/>
        </authorList>
    </citation>
    <scope>NUCLEOTIDE SEQUENCE [LARGE SCALE GENOMIC DNA]</scope>
    <source>
        <strain evidence="2">ASF017062</strain>
        <tissue evidence="2">Abdomen</tissue>
    </source>
</reference>
<accession>A0AAW0Z9J7</accession>
<dbReference type="EMBL" id="JAWNGG020000341">
    <property type="protein sequence ID" value="KAK9294141.1"/>
    <property type="molecule type" value="Genomic_DNA"/>
</dbReference>
<evidence type="ECO:0000256" key="1">
    <source>
        <dbReference type="SAM" id="MobiDB-lite"/>
    </source>
</evidence>
<evidence type="ECO:0000313" key="2">
    <source>
        <dbReference type="EMBL" id="KAK9294141.1"/>
    </source>
</evidence>
<dbReference type="Proteomes" id="UP001432146">
    <property type="component" value="Unassembled WGS sequence"/>
</dbReference>
<proteinExistence type="predicted"/>
<sequence length="85" mass="9406">MCSLVALTSEGLQQDRTRIFSRETALILRCRLRTKQPKAVNDKRGEDRMWGAAHGQMVNEPSVVSPRPISAPIVSQIGRGRTTSS</sequence>
<feature type="region of interest" description="Disordered" evidence="1">
    <location>
        <begin position="58"/>
        <end position="85"/>
    </location>
</feature>